<dbReference type="AlphaFoldDB" id="A0A8S3QC20"/>
<evidence type="ECO:0000313" key="3">
    <source>
        <dbReference type="EMBL" id="CAG2191435.1"/>
    </source>
</evidence>
<dbReference type="SUPFAM" id="SSF57845">
    <property type="entry name" value="B-box zinc-binding domain"/>
    <property type="match status" value="1"/>
</dbReference>
<evidence type="ECO:0000259" key="2">
    <source>
        <dbReference type="PROSITE" id="PS50119"/>
    </source>
</evidence>
<keyword evidence="1" id="KW-0863">Zinc-finger</keyword>
<feature type="domain" description="B box-type" evidence="2">
    <location>
        <begin position="296"/>
        <end position="340"/>
    </location>
</feature>
<evidence type="ECO:0000256" key="1">
    <source>
        <dbReference type="PROSITE-ProRule" id="PRU00024"/>
    </source>
</evidence>
<protein>
    <recommendedName>
        <fullName evidence="2">B box-type domain-containing protein</fullName>
    </recommendedName>
</protein>
<dbReference type="Gene3D" id="3.30.160.60">
    <property type="entry name" value="Classic Zinc Finger"/>
    <property type="match status" value="1"/>
</dbReference>
<keyword evidence="1" id="KW-0479">Metal-binding</keyword>
<dbReference type="InterPro" id="IPR000315">
    <property type="entry name" value="Znf_B-box"/>
</dbReference>
<accession>A0A8S3QC20</accession>
<organism evidence="3 4">
    <name type="scientific">Mytilus edulis</name>
    <name type="common">Blue mussel</name>
    <dbReference type="NCBI Taxonomy" id="6550"/>
    <lineage>
        <taxon>Eukaryota</taxon>
        <taxon>Metazoa</taxon>
        <taxon>Spiralia</taxon>
        <taxon>Lophotrochozoa</taxon>
        <taxon>Mollusca</taxon>
        <taxon>Bivalvia</taxon>
        <taxon>Autobranchia</taxon>
        <taxon>Pteriomorphia</taxon>
        <taxon>Mytilida</taxon>
        <taxon>Mytiloidea</taxon>
        <taxon>Mytilidae</taxon>
        <taxon>Mytilinae</taxon>
        <taxon>Mytilus</taxon>
    </lineage>
</organism>
<dbReference type="OrthoDB" id="6270329at2759"/>
<comment type="caution">
    <text evidence="3">The sequence shown here is derived from an EMBL/GenBank/DDBJ whole genome shotgun (WGS) entry which is preliminary data.</text>
</comment>
<keyword evidence="4" id="KW-1185">Reference proteome</keyword>
<dbReference type="SUPFAM" id="SSF101898">
    <property type="entry name" value="NHL repeat"/>
    <property type="match status" value="1"/>
</dbReference>
<proteinExistence type="predicted"/>
<reference evidence="3" key="1">
    <citation type="submission" date="2021-03" db="EMBL/GenBank/DDBJ databases">
        <authorList>
            <person name="Bekaert M."/>
        </authorList>
    </citation>
    <scope>NUCLEOTIDE SEQUENCE</scope>
</reference>
<dbReference type="Proteomes" id="UP000683360">
    <property type="component" value="Unassembled WGS sequence"/>
</dbReference>
<dbReference type="Pfam" id="PF00643">
    <property type="entry name" value="zf-B_box"/>
    <property type="match status" value="1"/>
</dbReference>
<dbReference type="GO" id="GO:0008270">
    <property type="term" value="F:zinc ion binding"/>
    <property type="evidence" value="ECO:0007669"/>
    <property type="project" value="UniProtKB-KW"/>
</dbReference>
<keyword evidence="1" id="KW-0862">Zinc</keyword>
<gene>
    <name evidence="3" type="ORF">MEDL_6681</name>
</gene>
<dbReference type="PROSITE" id="PS50119">
    <property type="entry name" value="ZF_BBOX"/>
    <property type="match status" value="1"/>
</dbReference>
<dbReference type="CDD" id="cd19756">
    <property type="entry name" value="Bbox2"/>
    <property type="match status" value="1"/>
</dbReference>
<name>A0A8S3QC20_MYTED</name>
<sequence>MKEMVENETKIQLKKLEDRWKEIKDIQEAGSSGISAKQDLSTKIESLTTSLDSGNLKKLTETEVSINTWTQLNGGIMVSDYDTCLKMIVMGTDGIEQKKEIKDIDVVEMLGIDREEVILSLEGKSKLVKLRNDGAKQDFQDFEELLPRALHFTKSCKIVIGVCEKGPFELSENSIRQIINMELSGDILHTFEFDDDKKRVVTYPLKATSHINNDMYVIDLQEPVSDQSRLISLAYPNKVMWEYKGDKSISSHFKPMSLSVTSDGYIAVFDTKFLHILYTKGTLKARIDTQDNNIPNPTSMCIDASEHPEQKICIFCKKCNQLVCPLCLSENHKDHYFEGLKDAYEEKFQSLKYYQDKLKEDLAFHSLSEKELSVRTKSNKSFYENLRKTILEQEERLKKAIEIETKSRLKILEDRVKEMNIATVKAQHTNVNAQKEVSSNLESVNLAINTGSLKTVIQTEQCVKSWIEPEKTYRVIDINPIELNCGSIDQTQVSKMFGSLEEVSHTVQFEVLHSYRSKAIFNNIQPCQDGSVWVSDKYSCLRKMDLGSEIQQRKEVKDLSVEAMLESHEGEVILSLSGQSKLVTLTNDGNLKDFIDFSPLIALPLHITKSGRIVVGICEEISYKLSTSSVRKLIIIEASGKKLHTFEFDDNQKRILTYAVKATTNINNDLYVIDKTSEYKHGRLLSLAYPNKVMWTYTGNTTINSKLQFKPNSLAVTATGNIVLLDTDTKVLHILDITGALKTFVSLLNYHVYSPESMCIDVLGRMWISCGGLSSDSYMTILTNMFQGMLLVMSFAGF</sequence>
<evidence type="ECO:0000313" key="4">
    <source>
        <dbReference type="Proteomes" id="UP000683360"/>
    </source>
</evidence>
<dbReference type="EMBL" id="CAJPWZ010000362">
    <property type="protein sequence ID" value="CAG2191435.1"/>
    <property type="molecule type" value="Genomic_DNA"/>
</dbReference>